<evidence type="ECO:0000256" key="2">
    <source>
        <dbReference type="SAM" id="SignalP"/>
    </source>
</evidence>
<sequence length="185" mass="20949">MLYTFIQIPLTMYQKLPRLLFFFMLLLSTQAAVAQSKPTYQYMQLFYYGNGPVLGAIGRFSPALRGETYITLTKPTTYQQQLIAIIEGPVDGQIQTSYTGSDGAGGIFIDGRKLTPAEARQMKERENREQKEAEKKRSRMMTEHTDAITERLMQSINNAAEDGWEVVQMTGTDSNGLVYLLRKAK</sequence>
<accession>A0A418R9P4</accession>
<feature type="region of interest" description="Disordered" evidence="1">
    <location>
        <begin position="118"/>
        <end position="141"/>
    </location>
</feature>
<organism evidence="3 4">
    <name type="scientific">Hymenobacter rubripertinctus</name>
    <dbReference type="NCBI Taxonomy" id="2029981"/>
    <lineage>
        <taxon>Bacteria</taxon>
        <taxon>Pseudomonadati</taxon>
        <taxon>Bacteroidota</taxon>
        <taxon>Cytophagia</taxon>
        <taxon>Cytophagales</taxon>
        <taxon>Hymenobacteraceae</taxon>
        <taxon>Hymenobacter</taxon>
    </lineage>
</organism>
<dbReference type="EMBL" id="QYCN01000001">
    <property type="protein sequence ID" value="RIY14268.1"/>
    <property type="molecule type" value="Genomic_DNA"/>
</dbReference>
<dbReference type="Proteomes" id="UP000284250">
    <property type="component" value="Unassembled WGS sequence"/>
</dbReference>
<feature type="signal peptide" evidence="2">
    <location>
        <begin position="1"/>
        <end position="34"/>
    </location>
</feature>
<comment type="caution">
    <text evidence="3">The sequence shown here is derived from an EMBL/GenBank/DDBJ whole genome shotgun (WGS) entry which is preliminary data.</text>
</comment>
<evidence type="ECO:0000256" key="1">
    <source>
        <dbReference type="SAM" id="MobiDB-lite"/>
    </source>
</evidence>
<protein>
    <recommendedName>
        <fullName evidence="5">DUF4177 domain-containing protein</fullName>
    </recommendedName>
</protein>
<feature type="chain" id="PRO_5019274925" description="DUF4177 domain-containing protein" evidence="2">
    <location>
        <begin position="35"/>
        <end position="185"/>
    </location>
</feature>
<gene>
    <name evidence="3" type="ORF">D0T11_00870</name>
</gene>
<name>A0A418R9P4_9BACT</name>
<evidence type="ECO:0008006" key="5">
    <source>
        <dbReference type="Google" id="ProtNLM"/>
    </source>
</evidence>
<proteinExistence type="predicted"/>
<reference evidence="3 4" key="1">
    <citation type="submission" date="2019-01" db="EMBL/GenBank/DDBJ databases">
        <title>Hymenobacter humicola sp. nov., isolated from soils in Antarctica.</title>
        <authorList>
            <person name="Sedlacek I."/>
            <person name="Holochova P."/>
            <person name="Kralova S."/>
            <person name="Pantucek R."/>
            <person name="Stankova E."/>
            <person name="Vrbovska V."/>
            <person name="Kristofova L."/>
            <person name="Svec P."/>
            <person name="Busse H.-J."/>
        </authorList>
    </citation>
    <scope>NUCLEOTIDE SEQUENCE [LARGE SCALE GENOMIC DNA]</scope>
    <source>
        <strain evidence="3 4">CCM 8852</strain>
    </source>
</reference>
<keyword evidence="2" id="KW-0732">Signal</keyword>
<dbReference type="OrthoDB" id="887321at2"/>
<dbReference type="AlphaFoldDB" id="A0A418R9P4"/>
<evidence type="ECO:0000313" key="3">
    <source>
        <dbReference type="EMBL" id="RIY14268.1"/>
    </source>
</evidence>
<keyword evidence="4" id="KW-1185">Reference proteome</keyword>
<evidence type="ECO:0000313" key="4">
    <source>
        <dbReference type="Proteomes" id="UP000284250"/>
    </source>
</evidence>